<feature type="chain" id="PRO_5043726654" description="DUF11 domain-containing protein" evidence="1">
    <location>
        <begin position="30"/>
        <end position="301"/>
    </location>
</feature>
<dbReference type="Gene3D" id="2.60.40.680">
    <property type="match status" value="1"/>
</dbReference>
<dbReference type="AlphaFoldDB" id="A0AAU2VUQ6"/>
<dbReference type="InterPro" id="IPR047589">
    <property type="entry name" value="DUF11_rpt"/>
</dbReference>
<protein>
    <recommendedName>
        <fullName evidence="2">DUF11 domain-containing protein</fullName>
    </recommendedName>
</protein>
<evidence type="ECO:0000313" key="3">
    <source>
        <dbReference type="EMBL" id="WTW71369.1"/>
    </source>
</evidence>
<feature type="signal peptide" evidence="1">
    <location>
        <begin position="1"/>
        <end position="29"/>
    </location>
</feature>
<feature type="domain" description="DUF11" evidence="2">
    <location>
        <begin position="176"/>
        <end position="290"/>
    </location>
</feature>
<gene>
    <name evidence="3" type="ORF">OG398_25440</name>
</gene>
<dbReference type="InterPro" id="IPR001434">
    <property type="entry name" value="OmcB-like_DUF11"/>
</dbReference>
<dbReference type="Pfam" id="PF01345">
    <property type="entry name" value="DUF11"/>
    <property type="match status" value="1"/>
</dbReference>
<dbReference type="EMBL" id="CP108313">
    <property type="protein sequence ID" value="WTW71369.1"/>
    <property type="molecule type" value="Genomic_DNA"/>
</dbReference>
<organism evidence="3">
    <name type="scientific">Streptomyces sp. NBC_00008</name>
    <dbReference type="NCBI Taxonomy" id="2903610"/>
    <lineage>
        <taxon>Bacteria</taxon>
        <taxon>Bacillati</taxon>
        <taxon>Actinomycetota</taxon>
        <taxon>Actinomycetes</taxon>
        <taxon>Kitasatosporales</taxon>
        <taxon>Streptomycetaceae</taxon>
        <taxon>Streptomyces</taxon>
    </lineage>
</organism>
<reference evidence="3" key="1">
    <citation type="submission" date="2022-10" db="EMBL/GenBank/DDBJ databases">
        <title>The complete genomes of actinobacterial strains from the NBC collection.</title>
        <authorList>
            <person name="Joergensen T.S."/>
            <person name="Alvarez Arevalo M."/>
            <person name="Sterndorff E.B."/>
            <person name="Faurdal D."/>
            <person name="Vuksanovic O."/>
            <person name="Mourched A.-S."/>
            <person name="Charusanti P."/>
            <person name="Shaw S."/>
            <person name="Blin K."/>
            <person name="Weber T."/>
        </authorList>
    </citation>
    <scope>NUCLEOTIDE SEQUENCE</scope>
    <source>
        <strain evidence="3">NBC_00008</strain>
    </source>
</reference>
<evidence type="ECO:0000259" key="2">
    <source>
        <dbReference type="Pfam" id="PF01345"/>
    </source>
</evidence>
<keyword evidence="1" id="KW-0732">Signal</keyword>
<accession>A0AAU2VUQ6</accession>
<evidence type="ECO:0000256" key="1">
    <source>
        <dbReference type="SAM" id="SignalP"/>
    </source>
</evidence>
<sequence>MIKNPLLRWFAPMAAIFTAAVLLAPQAAAADTAVADTVVARSQHSTLTMSTTSAQPGDTVTFTTSITNNTDTSQPAGLYIVADASLFDVPGSCTPVTGPTPTCEFGDDGNILVALYRLPERWIPAGATAEARLTVTVRQDAPPGTHTLDLDGALGSDSSVFTPASVPFQVTSEADVAVGLTATAPPLASTITYRQTATNNGPATTAGGTVTTSLPAQTSSVTGLPANCTYNPAGKTVACTFTDLANAATATNTFTARLNLLSLGSLPANATRTTSSPTDPNPANDTATANCAVLTGLIINC</sequence>
<dbReference type="NCBIfam" id="TIGR01451">
    <property type="entry name" value="B_ant_repeat"/>
    <property type="match status" value="1"/>
</dbReference>
<name>A0AAU2VUQ6_9ACTN</name>
<proteinExistence type="predicted"/>